<evidence type="ECO:0000256" key="1">
    <source>
        <dbReference type="ARBA" id="ARBA00004099"/>
    </source>
</evidence>
<evidence type="ECO:0000256" key="7">
    <source>
        <dbReference type="SAM" id="MobiDB-lite"/>
    </source>
</evidence>
<reference evidence="8 9" key="1">
    <citation type="submission" date="2015-10" db="EMBL/GenBank/DDBJ databases">
        <title>Full genome of DAOMC 229536 Phialocephala scopiformis, a fungal endophyte of spruce producing the potent anti-insectan compound rugulosin.</title>
        <authorList>
            <consortium name="DOE Joint Genome Institute"/>
            <person name="Walker A.K."/>
            <person name="Frasz S.L."/>
            <person name="Seifert K.A."/>
            <person name="Miller J.D."/>
            <person name="Mondo S.J."/>
            <person name="Labutti K."/>
            <person name="Lipzen A."/>
            <person name="Dockter R."/>
            <person name="Kennedy M."/>
            <person name="Grigoriev I.V."/>
            <person name="Spatafora J.W."/>
        </authorList>
    </citation>
    <scope>NUCLEOTIDE SEQUENCE [LARGE SCALE GENOMIC DNA]</scope>
    <source>
        <strain evidence="8 9">CBS 120377</strain>
    </source>
</reference>
<sequence>MSSMRNAVQRRNHKERGQPEERQRLGLLEKHKDYSARARDFNEKKRKLKALRQKVLDKNPDEFYYGMMSRKGPSATGKNRTGTVNGDRGNEVLSQEAVRLYKTQDLGYVRTMRNKATKEVEALERITKGIKGEGKKIVFVDDEEEQERVAEDANMEDDSADEELSTEEQDRRTMQHRELEKAEAKLTIARERLIALTDAEQALEIQRAKMAKSPTVGGINKQGVKYKVRERKR</sequence>
<dbReference type="InParanoid" id="A0A132BA79"/>
<dbReference type="PIRSF" id="PIRSF015952">
    <property type="entry name" value="U3snoRNP11"/>
    <property type="match status" value="1"/>
</dbReference>
<keyword evidence="5 6" id="KW-0539">Nucleus</keyword>
<dbReference type="PANTHER" id="PTHR12838:SF0">
    <property type="entry name" value="U3 SMALL NUCLEOLAR RNA-ASSOCIATED PROTEIN 11-RELATED"/>
    <property type="match status" value="1"/>
</dbReference>
<dbReference type="GO" id="GO:0000472">
    <property type="term" value="P:endonucleolytic cleavage to generate mature 5'-end of SSU-rRNA from (SSU-rRNA, 5.8S rRNA, LSU-rRNA)"/>
    <property type="evidence" value="ECO:0007669"/>
    <property type="project" value="EnsemblFungi"/>
</dbReference>
<evidence type="ECO:0000256" key="6">
    <source>
        <dbReference type="PIRNR" id="PIRNR015952"/>
    </source>
</evidence>
<dbReference type="EMBL" id="KQ947434">
    <property type="protein sequence ID" value="KUJ08899.1"/>
    <property type="molecule type" value="Genomic_DNA"/>
</dbReference>
<evidence type="ECO:0000313" key="9">
    <source>
        <dbReference type="Proteomes" id="UP000070700"/>
    </source>
</evidence>
<comment type="subunit">
    <text evidence="6">Component of the ribosomal small subunit (SSU) processome.</text>
</comment>
<proteinExistence type="inferred from homology"/>
<dbReference type="STRING" id="149040.A0A132BA79"/>
<dbReference type="InterPro" id="IPR007144">
    <property type="entry name" value="SSU_processome_Utp11"/>
</dbReference>
<dbReference type="RefSeq" id="XP_018063254.1">
    <property type="nucleotide sequence ID" value="XM_018206772.1"/>
</dbReference>
<evidence type="ECO:0000256" key="5">
    <source>
        <dbReference type="ARBA" id="ARBA00023242"/>
    </source>
</evidence>
<comment type="function">
    <text evidence="1 6">Involved in nucleolar processing of pre-18S ribosomal RNA.</text>
</comment>
<organism evidence="8 9">
    <name type="scientific">Mollisia scopiformis</name>
    <name type="common">Conifer needle endophyte fungus</name>
    <name type="synonym">Phialocephala scopiformis</name>
    <dbReference type="NCBI Taxonomy" id="149040"/>
    <lineage>
        <taxon>Eukaryota</taxon>
        <taxon>Fungi</taxon>
        <taxon>Dikarya</taxon>
        <taxon>Ascomycota</taxon>
        <taxon>Pezizomycotina</taxon>
        <taxon>Leotiomycetes</taxon>
        <taxon>Helotiales</taxon>
        <taxon>Mollisiaceae</taxon>
        <taxon>Mollisia</taxon>
    </lineage>
</organism>
<keyword evidence="4 6" id="KW-0698">rRNA processing</keyword>
<dbReference type="GeneID" id="28816498"/>
<dbReference type="PANTHER" id="PTHR12838">
    <property type="entry name" value="U3 SMALL NUCLEOLAR RNA-ASSOCIATED PROTEIN 11"/>
    <property type="match status" value="1"/>
</dbReference>
<dbReference type="GO" id="GO:0000480">
    <property type="term" value="P:endonucleolytic cleavage in 5'-ETS of tricistronic rRNA transcript (SSU-rRNA, 5.8S rRNA, LSU-rRNA)"/>
    <property type="evidence" value="ECO:0007669"/>
    <property type="project" value="EnsemblFungi"/>
</dbReference>
<evidence type="ECO:0000313" key="8">
    <source>
        <dbReference type="EMBL" id="KUJ08899.1"/>
    </source>
</evidence>
<feature type="region of interest" description="Disordered" evidence="7">
    <location>
        <begin position="1"/>
        <end position="33"/>
    </location>
</feature>
<evidence type="ECO:0000256" key="2">
    <source>
        <dbReference type="ARBA" id="ARBA00004604"/>
    </source>
</evidence>
<feature type="region of interest" description="Disordered" evidence="7">
    <location>
        <begin position="210"/>
        <end position="233"/>
    </location>
</feature>
<evidence type="ECO:0000256" key="4">
    <source>
        <dbReference type="ARBA" id="ARBA00022552"/>
    </source>
</evidence>
<dbReference type="OrthoDB" id="29058at2759"/>
<dbReference type="GO" id="GO:0000447">
    <property type="term" value="P:endonucleolytic cleavage in ITS1 to separate SSU-rRNA from 5.8S rRNA and LSU-rRNA from tricistronic rRNA transcript (SSU-rRNA, 5.8S rRNA, LSU-rRNA)"/>
    <property type="evidence" value="ECO:0007669"/>
    <property type="project" value="EnsemblFungi"/>
</dbReference>
<protein>
    <recommendedName>
        <fullName evidence="6">U3 small nucleolar RNA-associated protein 11</fullName>
        <shortName evidence="6">U3 snoRNA-associated protein 11</shortName>
    </recommendedName>
</protein>
<name>A0A132BA79_MOLSC</name>
<keyword evidence="9" id="KW-1185">Reference proteome</keyword>
<dbReference type="Pfam" id="PF03998">
    <property type="entry name" value="Utp11"/>
    <property type="match status" value="1"/>
</dbReference>
<feature type="compositionally biased region" description="Basic and acidic residues" evidence="7">
    <location>
        <begin position="168"/>
        <end position="180"/>
    </location>
</feature>
<feature type="compositionally biased region" description="Acidic residues" evidence="7">
    <location>
        <begin position="153"/>
        <end position="167"/>
    </location>
</feature>
<dbReference type="KEGG" id="psco:LY89DRAFT_328829"/>
<dbReference type="AlphaFoldDB" id="A0A132BA79"/>
<comment type="subcellular location">
    <subcellularLocation>
        <location evidence="2 6">Nucleus</location>
        <location evidence="2 6">Nucleolus</location>
    </subcellularLocation>
</comment>
<comment type="similarity">
    <text evidence="3 6">Belongs to the UTP11 family.</text>
</comment>
<feature type="region of interest" description="Disordered" evidence="7">
    <location>
        <begin position="141"/>
        <end position="180"/>
    </location>
</feature>
<dbReference type="Proteomes" id="UP000070700">
    <property type="component" value="Unassembled WGS sequence"/>
</dbReference>
<accession>A0A132BA79</accession>
<feature type="compositionally biased region" description="Basic residues" evidence="7">
    <location>
        <begin position="224"/>
        <end position="233"/>
    </location>
</feature>
<dbReference type="FunCoup" id="A0A132BA79">
    <property type="interactions" value="742"/>
</dbReference>
<evidence type="ECO:0000256" key="3">
    <source>
        <dbReference type="ARBA" id="ARBA00008105"/>
    </source>
</evidence>
<dbReference type="GO" id="GO:0006412">
    <property type="term" value="P:translation"/>
    <property type="evidence" value="ECO:0007669"/>
    <property type="project" value="EnsemblFungi"/>
</dbReference>
<gene>
    <name evidence="8" type="ORF">LY89DRAFT_328829</name>
</gene>
<feature type="compositionally biased region" description="Basic and acidic residues" evidence="7">
    <location>
        <begin position="15"/>
        <end position="33"/>
    </location>
</feature>
<feature type="region of interest" description="Disordered" evidence="7">
    <location>
        <begin position="66"/>
        <end position="91"/>
    </location>
</feature>
<dbReference type="GO" id="GO:0032040">
    <property type="term" value="C:small-subunit processome"/>
    <property type="evidence" value="ECO:0007669"/>
    <property type="project" value="UniProtKB-UniRule"/>
</dbReference>